<gene>
    <name evidence="1" type="ORF">O181_023232</name>
</gene>
<comment type="caution">
    <text evidence="1">The sequence shown here is derived from an EMBL/GenBank/DDBJ whole genome shotgun (WGS) entry which is preliminary data.</text>
</comment>
<dbReference type="EMBL" id="AVOT02007262">
    <property type="protein sequence ID" value="MBW0483517.1"/>
    <property type="molecule type" value="Genomic_DNA"/>
</dbReference>
<accession>A0A9Q3CH12</accession>
<organism evidence="1 2">
    <name type="scientific">Austropuccinia psidii MF-1</name>
    <dbReference type="NCBI Taxonomy" id="1389203"/>
    <lineage>
        <taxon>Eukaryota</taxon>
        <taxon>Fungi</taxon>
        <taxon>Dikarya</taxon>
        <taxon>Basidiomycota</taxon>
        <taxon>Pucciniomycotina</taxon>
        <taxon>Pucciniomycetes</taxon>
        <taxon>Pucciniales</taxon>
        <taxon>Sphaerophragmiaceae</taxon>
        <taxon>Austropuccinia</taxon>
    </lineage>
</organism>
<dbReference type="Proteomes" id="UP000765509">
    <property type="component" value="Unassembled WGS sequence"/>
</dbReference>
<protein>
    <submittedName>
        <fullName evidence="1">Uncharacterized protein</fullName>
    </submittedName>
</protein>
<keyword evidence="2" id="KW-1185">Reference proteome</keyword>
<sequence length="168" mass="18445">MRRSSGINVYGSKRQTGRQKGILVQQSPWHFPAYAASGAGLGLSPFIAERANPPKEVEECEILRTGTSPVVTVLKKLNQALSACGLRRSPMKSIDSSNRSSNYKLCFVICFRPLSNGAQNPGDIFSYQNYYSEIATSLWNATEMIIASFLTEDAYLTKKLASNAKLAN</sequence>
<name>A0A9Q3CH12_9BASI</name>
<evidence type="ECO:0000313" key="1">
    <source>
        <dbReference type="EMBL" id="MBW0483517.1"/>
    </source>
</evidence>
<dbReference type="AlphaFoldDB" id="A0A9Q3CH12"/>
<proteinExistence type="predicted"/>
<evidence type="ECO:0000313" key="2">
    <source>
        <dbReference type="Proteomes" id="UP000765509"/>
    </source>
</evidence>
<reference evidence="1" key="1">
    <citation type="submission" date="2021-03" db="EMBL/GenBank/DDBJ databases">
        <title>Draft genome sequence of rust myrtle Austropuccinia psidii MF-1, a brazilian biotype.</title>
        <authorList>
            <person name="Quecine M.C."/>
            <person name="Pachon D.M.R."/>
            <person name="Bonatelli M.L."/>
            <person name="Correr F.H."/>
            <person name="Franceschini L.M."/>
            <person name="Leite T.F."/>
            <person name="Margarido G.R.A."/>
            <person name="Almeida C.A."/>
            <person name="Ferrarezi J.A."/>
            <person name="Labate C.A."/>
        </authorList>
    </citation>
    <scope>NUCLEOTIDE SEQUENCE</scope>
    <source>
        <strain evidence="1">MF-1</strain>
    </source>
</reference>